<dbReference type="Proteomes" id="UP000323144">
    <property type="component" value="Chromosome"/>
</dbReference>
<dbReference type="EMBL" id="CP043026">
    <property type="protein sequence ID" value="QEH62204.1"/>
    <property type="molecule type" value="Genomic_DNA"/>
</dbReference>
<reference evidence="2 3" key="1">
    <citation type="submission" date="2019-08" db="EMBL/GenBank/DDBJ databases">
        <title>Complete genome sequence of Spiroplasma chinense CCH (DSM 19755).</title>
        <authorList>
            <person name="Shen H.-Y."/>
            <person name="Lin Y.-C."/>
            <person name="Chou L."/>
            <person name="Kuo C.-H."/>
        </authorList>
    </citation>
    <scope>NUCLEOTIDE SEQUENCE [LARGE SCALE GENOMIC DNA]</scope>
    <source>
        <strain evidence="2 3">CCH</strain>
    </source>
</reference>
<proteinExistence type="predicted"/>
<gene>
    <name evidence="2" type="ORF">SCHIN_v1c10110</name>
</gene>
<name>A0A5B9Y527_9MOLU</name>
<evidence type="ECO:0000313" key="2">
    <source>
        <dbReference type="EMBL" id="QEH62204.1"/>
    </source>
</evidence>
<evidence type="ECO:0000259" key="1">
    <source>
        <dbReference type="Pfam" id="PF13274"/>
    </source>
</evidence>
<dbReference type="InterPro" id="IPR025272">
    <property type="entry name" value="SocA_Panacea"/>
</dbReference>
<dbReference type="KEGG" id="schi:SCHIN_v1c10110"/>
<sequence length="166" mass="20172">MFFYSKENYVSFVLNLLAKVSKENNRKFTQIQIQKSIYIVYAYFLLFRSAICKMEFETWKYGPVIYDLWKEQTKFKSNSVLLEFDSNLDEQYKKYEEDYLVCEKILSFLSKLDCWDIVQICHEQTPWKKLYKPSKNIKITDKDILKFHVENGENFFCYLDFVINKV</sequence>
<dbReference type="AlphaFoldDB" id="A0A5B9Y527"/>
<keyword evidence="3" id="KW-1185">Reference proteome</keyword>
<organism evidence="2 3">
    <name type="scientific">Spiroplasma chinense</name>
    <dbReference type="NCBI Taxonomy" id="216932"/>
    <lineage>
        <taxon>Bacteria</taxon>
        <taxon>Bacillati</taxon>
        <taxon>Mycoplasmatota</taxon>
        <taxon>Mollicutes</taxon>
        <taxon>Entomoplasmatales</taxon>
        <taxon>Spiroplasmataceae</taxon>
        <taxon>Spiroplasma</taxon>
    </lineage>
</organism>
<accession>A0A5B9Y527</accession>
<dbReference type="Pfam" id="PF13274">
    <property type="entry name" value="SocA_Panacea"/>
    <property type="match status" value="1"/>
</dbReference>
<protein>
    <recommendedName>
        <fullName evidence="1">Antitoxin SocA-like Panacea domain-containing protein</fullName>
    </recommendedName>
</protein>
<dbReference type="RefSeq" id="WP_166508570.1">
    <property type="nucleotide sequence ID" value="NZ_CP043026.1"/>
</dbReference>
<feature type="domain" description="Antitoxin SocA-like Panacea" evidence="1">
    <location>
        <begin position="34"/>
        <end position="128"/>
    </location>
</feature>
<evidence type="ECO:0000313" key="3">
    <source>
        <dbReference type="Proteomes" id="UP000323144"/>
    </source>
</evidence>